<feature type="region of interest" description="Disordered" evidence="1">
    <location>
        <begin position="105"/>
        <end position="139"/>
    </location>
</feature>
<dbReference type="AlphaFoldDB" id="A0A8S1TTZ2"/>
<gene>
    <name evidence="2" type="ORF">POCTA_138.1.T0310319</name>
</gene>
<keyword evidence="3" id="KW-1185">Reference proteome</keyword>
<evidence type="ECO:0000313" key="3">
    <source>
        <dbReference type="Proteomes" id="UP000683925"/>
    </source>
</evidence>
<name>A0A8S1TTZ2_PAROT</name>
<dbReference type="Proteomes" id="UP000683925">
    <property type="component" value="Unassembled WGS sequence"/>
</dbReference>
<evidence type="ECO:0000256" key="1">
    <source>
        <dbReference type="SAM" id="MobiDB-lite"/>
    </source>
</evidence>
<feature type="compositionally biased region" description="Basic residues" evidence="1">
    <location>
        <begin position="123"/>
        <end position="138"/>
    </location>
</feature>
<reference evidence="2" key="1">
    <citation type="submission" date="2021-01" db="EMBL/GenBank/DDBJ databases">
        <authorList>
            <consortium name="Genoscope - CEA"/>
            <person name="William W."/>
        </authorList>
    </citation>
    <scope>NUCLEOTIDE SEQUENCE</scope>
</reference>
<dbReference type="OrthoDB" id="310037at2759"/>
<comment type="caution">
    <text evidence="2">The sequence shown here is derived from an EMBL/GenBank/DDBJ whole genome shotgun (WGS) entry which is preliminary data.</text>
</comment>
<evidence type="ECO:0000313" key="2">
    <source>
        <dbReference type="EMBL" id="CAD8156155.1"/>
    </source>
</evidence>
<accession>A0A8S1TTZ2</accession>
<protein>
    <submittedName>
        <fullName evidence="2">Uncharacterized protein</fullName>
    </submittedName>
</protein>
<sequence>MYSYPHYLQTPYSPYQYMQMDYQSLYNQLYLQCQNQFPQFRQPTFHQAQQPVQQLNYITISDDEESTPKQEIPKPIPTQPIQSVQTLKQITKMLDLDQLEASGKLFDCESSPPPPLPKQITQKPKKHMSKQQKKRKNKITQYTAKRQIPCIKQVQINKNRQQQVFQQSSVKVRLIRVYERNEDQFLKLYEKLKLNFPQANDEDVVIILNNCNKDYQKAESFIQQSGCSISYYLNSQKDQQIDETTTDGK</sequence>
<proteinExistence type="predicted"/>
<organism evidence="2 3">
    <name type="scientific">Paramecium octaurelia</name>
    <dbReference type="NCBI Taxonomy" id="43137"/>
    <lineage>
        <taxon>Eukaryota</taxon>
        <taxon>Sar</taxon>
        <taxon>Alveolata</taxon>
        <taxon>Ciliophora</taxon>
        <taxon>Intramacronucleata</taxon>
        <taxon>Oligohymenophorea</taxon>
        <taxon>Peniculida</taxon>
        <taxon>Parameciidae</taxon>
        <taxon>Paramecium</taxon>
    </lineage>
</organism>
<dbReference type="EMBL" id="CAJJDP010000031">
    <property type="protein sequence ID" value="CAD8156155.1"/>
    <property type="molecule type" value="Genomic_DNA"/>
</dbReference>
<dbReference type="OMA" id="YMQMDYQ"/>